<dbReference type="EMBL" id="MDEO01000027">
    <property type="protein sequence ID" value="OCX22263.1"/>
    <property type="molecule type" value="Genomic_DNA"/>
</dbReference>
<dbReference type="Pfam" id="PF05050">
    <property type="entry name" value="Methyltransf_21"/>
    <property type="match status" value="1"/>
</dbReference>
<gene>
    <name evidence="2" type="ORF">QV13_06160</name>
</gene>
<comment type="caution">
    <text evidence="2">The sequence shown here is derived from an EMBL/GenBank/DDBJ whole genome shotgun (WGS) entry which is preliminary data.</text>
</comment>
<dbReference type="InterPro" id="IPR052514">
    <property type="entry name" value="SAM-dependent_MTase"/>
</dbReference>
<dbReference type="PANTHER" id="PTHR34203">
    <property type="entry name" value="METHYLTRANSFERASE, FKBM FAMILY PROTEIN"/>
    <property type="match status" value="1"/>
</dbReference>
<sequence>MLKPSAKDIVIDARSGRISGAGLREGIALTTLRLAMRVLMPLRQFGFSYVARTVRTLLPSRRPMIFSLAPGALMRVPYCDAYWSILLLPGYSYEHSTVVLLEAARDIDYGFVDGGANYGYWSILASGPEAGGKAAVAVEAAPDTFRVLEDNRVLNDSRFSVLNRAIGATSGQHVRIFGAKHEARTTVDPADGSRPILECDTISLDDIAALPQFAGLDKFIVKLDVEGVEIAAFSGAARLLAGDTVFVYEDHGSDLDHATTRHALDVLKLRVFWLGRGRRQEITSPTQLAAIKKSRRFGYDMVATNSPFWIERLERLVDGSPE</sequence>
<reference evidence="2 3" key="1">
    <citation type="submission" date="2016-08" db="EMBL/GenBank/DDBJ databases">
        <title>Whole genome sequence of Mesorhizobium sp. strain UASWS1009 isolated from industrial sewage.</title>
        <authorList>
            <person name="Crovadore J."/>
            <person name="Calmin G."/>
            <person name="Chablais R."/>
            <person name="Cochard B."/>
            <person name="Lefort F."/>
        </authorList>
    </citation>
    <scope>NUCLEOTIDE SEQUENCE [LARGE SCALE GENOMIC DNA]</scope>
    <source>
        <strain evidence="2 3">UASWS1009</strain>
    </source>
</reference>
<proteinExistence type="predicted"/>
<name>A0A1C2E5S4_9HYPH</name>
<evidence type="ECO:0000313" key="3">
    <source>
        <dbReference type="Proteomes" id="UP000094412"/>
    </source>
</evidence>
<organism evidence="2 3">
    <name type="scientific">Mesorhizobium hungaricum</name>
    <dbReference type="NCBI Taxonomy" id="1566387"/>
    <lineage>
        <taxon>Bacteria</taxon>
        <taxon>Pseudomonadati</taxon>
        <taxon>Pseudomonadota</taxon>
        <taxon>Alphaproteobacteria</taxon>
        <taxon>Hyphomicrobiales</taxon>
        <taxon>Phyllobacteriaceae</taxon>
        <taxon>Mesorhizobium</taxon>
    </lineage>
</organism>
<dbReference type="Proteomes" id="UP000094412">
    <property type="component" value="Unassembled WGS sequence"/>
</dbReference>
<protein>
    <recommendedName>
        <fullName evidence="1">Methyltransferase FkbM domain-containing protein</fullName>
    </recommendedName>
</protein>
<feature type="domain" description="Methyltransferase FkbM" evidence="1">
    <location>
        <begin position="113"/>
        <end position="254"/>
    </location>
</feature>
<dbReference type="NCBIfam" id="TIGR01444">
    <property type="entry name" value="fkbM_fam"/>
    <property type="match status" value="1"/>
</dbReference>
<dbReference type="Gene3D" id="3.40.50.150">
    <property type="entry name" value="Vaccinia Virus protein VP39"/>
    <property type="match status" value="1"/>
</dbReference>
<evidence type="ECO:0000313" key="2">
    <source>
        <dbReference type="EMBL" id="OCX22263.1"/>
    </source>
</evidence>
<dbReference type="InterPro" id="IPR029063">
    <property type="entry name" value="SAM-dependent_MTases_sf"/>
</dbReference>
<dbReference type="InterPro" id="IPR006342">
    <property type="entry name" value="FkbM_mtfrase"/>
</dbReference>
<dbReference type="STRING" id="1566387.QV13_06160"/>
<evidence type="ECO:0000259" key="1">
    <source>
        <dbReference type="Pfam" id="PF05050"/>
    </source>
</evidence>
<accession>A0A1C2E5S4</accession>
<keyword evidence="3" id="KW-1185">Reference proteome</keyword>
<dbReference type="SUPFAM" id="SSF53335">
    <property type="entry name" value="S-adenosyl-L-methionine-dependent methyltransferases"/>
    <property type="match status" value="1"/>
</dbReference>
<dbReference type="AlphaFoldDB" id="A0A1C2E5S4"/>
<dbReference type="PANTHER" id="PTHR34203:SF15">
    <property type="entry name" value="SLL1173 PROTEIN"/>
    <property type="match status" value="1"/>
</dbReference>